<dbReference type="EMBL" id="BSFH01000085">
    <property type="protein sequence ID" value="GLK65365.1"/>
    <property type="molecule type" value="Genomic_DNA"/>
</dbReference>
<protein>
    <submittedName>
        <fullName evidence="2">Type III secretion system protein</fullName>
    </submittedName>
</protein>
<proteinExistence type="predicted"/>
<organism evidence="2">
    <name type="scientific">Paracoccus kondratievae</name>
    <dbReference type="NCBI Taxonomy" id="135740"/>
    <lineage>
        <taxon>Bacteria</taxon>
        <taxon>Pseudomonadati</taxon>
        <taxon>Pseudomonadota</taxon>
        <taxon>Alphaproteobacteria</taxon>
        <taxon>Rhodobacterales</taxon>
        <taxon>Paracoccaceae</taxon>
        <taxon>Paracoccus</taxon>
    </lineage>
</organism>
<geneLocation type="plasmid" evidence="2">
    <name>pKON1</name>
</geneLocation>
<evidence type="ECO:0000313" key="3">
    <source>
        <dbReference type="EMBL" id="GLK65365.1"/>
    </source>
</evidence>
<evidence type="ECO:0000313" key="2">
    <source>
        <dbReference type="EMBL" id="AKJ20442.1"/>
    </source>
</evidence>
<name>A0A0G3B6H5_9RHOB</name>
<keyword evidence="2" id="KW-0614">Plasmid</keyword>
<feature type="compositionally biased region" description="Low complexity" evidence="1">
    <location>
        <begin position="30"/>
        <end position="40"/>
    </location>
</feature>
<reference evidence="2" key="2">
    <citation type="journal article" date="2015" name="Plasmid">
        <title>Maintenance and genetic load of plasmid pKON1 of Paracoccus kondratievae, containing a highly efficient toxin-antitoxin module of the hipAB family.</title>
        <authorList>
            <person name="Czarnecki J."/>
            <person name="Dziewit L."/>
            <person name="Kowalski L."/>
            <person name="Ochnio M."/>
            <person name="Bartosik D."/>
        </authorList>
    </citation>
    <scope>NUCLEOTIDE SEQUENCE</scope>
    <source>
        <strain evidence="2">NCIMB 13773</strain>
        <plasmid evidence="2">pKON1</plasmid>
    </source>
</reference>
<keyword evidence="4" id="KW-1185">Reference proteome</keyword>
<gene>
    <name evidence="3" type="ORF">GCM10017635_28400</name>
    <name evidence="2" type="ORF">pKON1_p51</name>
</gene>
<feature type="region of interest" description="Disordered" evidence="1">
    <location>
        <begin position="1"/>
        <end position="64"/>
    </location>
</feature>
<evidence type="ECO:0000256" key="1">
    <source>
        <dbReference type="SAM" id="MobiDB-lite"/>
    </source>
</evidence>
<accession>A0A0G3B6H5</accession>
<reference evidence="3" key="1">
    <citation type="journal article" date="2014" name="Int. J. Syst. Evol. Microbiol.">
        <title>Complete genome sequence of Corynebacterium casei LMG S-19264T (=DSM 44701T), isolated from a smear-ripened cheese.</title>
        <authorList>
            <consortium name="US DOE Joint Genome Institute (JGI-PGF)"/>
            <person name="Walter F."/>
            <person name="Albersmeier A."/>
            <person name="Kalinowski J."/>
            <person name="Ruckert C."/>
        </authorList>
    </citation>
    <scope>NUCLEOTIDE SEQUENCE</scope>
    <source>
        <strain evidence="3">VKM B-2222</strain>
    </source>
</reference>
<dbReference type="Proteomes" id="UP001143349">
    <property type="component" value="Unassembled WGS sequence"/>
</dbReference>
<reference evidence="3" key="3">
    <citation type="submission" date="2023-01" db="EMBL/GenBank/DDBJ databases">
        <authorList>
            <person name="Sun Q."/>
            <person name="Evtushenko L."/>
        </authorList>
    </citation>
    <scope>NUCLEOTIDE SEQUENCE</scope>
    <source>
        <strain evidence="3">VKM B-2222</strain>
    </source>
</reference>
<evidence type="ECO:0000313" key="4">
    <source>
        <dbReference type="Proteomes" id="UP001143349"/>
    </source>
</evidence>
<dbReference type="EMBL" id="KP294352">
    <property type="protein sequence ID" value="AKJ20442.1"/>
    <property type="molecule type" value="Genomic_DNA"/>
</dbReference>
<sequence>MSKAADRDQISPGPERVSAQEVARARLRARASAARVTLRRPSLDPQGRGGARKARDLSPVGAADLPDNSPAVQLLLSGKRAELVLDAAVAALLSPLFADVIVSNKVAELPLRRVAREFGLRHRHLAMTLEEIPQQEPFAVVKAGLRGLWITMLPPVLGREWEIAAQPLHLPTIAVNRKSAPPSRFRGMSRWLKRRRPKHVLPLAVESPVEDRAEAALLSAIRELCGDA</sequence>
<dbReference type="RefSeq" id="WP_152367948.1">
    <property type="nucleotide sequence ID" value="NZ_BSFH01000085.1"/>
</dbReference>
<dbReference type="AlphaFoldDB" id="A0A0G3B6H5"/>